<comment type="caution">
    <text evidence="2">The sequence shown here is derived from an EMBL/GenBank/DDBJ whole genome shotgun (WGS) entry which is preliminary data.</text>
</comment>
<feature type="region of interest" description="Disordered" evidence="1">
    <location>
        <begin position="1"/>
        <end position="26"/>
    </location>
</feature>
<reference evidence="3" key="1">
    <citation type="journal article" date="2011" name="Genome Biol.">
        <title>Comparative and functional genomics provide insights into the pathogenicity of dermatophytic fungi.</title>
        <authorList>
            <person name="Burmester A."/>
            <person name="Shelest E."/>
            <person name="Gloeckner G."/>
            <person name="Heddergott C."/>
            <person name="Schindler S."/>
            <person name="Staib P."/>
            <person name="Heidel A."/>
            <person name="Felder M."/>
            <person name="Petzold A."/>
            <person name="Szafranski K."/>
            <person name="Feuermann M."/>
            <person name="Pedruzzi I."/>
            <person name="Priebe S."/>
            <person name="Groth M."/>
            <person name="Winkler R."/>
            <person name="Li W."/>
            <person name="Kniemeyer O."/>
            <person name="Schroeckh V."/>
            <person name="Hertweck C."/>
            <person name="Hube B."/>
            <person name="White T.C."/>
            <person name="Platzer M."/>
            <person name="Guthke R."/>
            <person name="Heitman J."/>
            <person name="Woestemeyer J."/>
            <person name="Zipfel P.F."/>
            <person name="Monod M."/>
            <person name="Brakhage A.A."/>
        </authorList>
    </citation>
    <scope>NUCLEOTIDE SEQUENCE [LARGE SCALE GENOMIC DNA]</scope>
    <source>
        <strain evidence="3">ATCC MYA-4681 / CBS 112371</strain>
    </source>
</reference>
<dbReference type="AlphaFoldDB" id="D4AT13"/>
<keyword evidence="3" id="KW-1185">Reference proteome</keyword>
<dbReference type="Proteomes" id="UP000008866">
    <property type="component" value="Unassembled WGS sequence"/>
</dbReference>
<dbReference type="GeneID" id="9520353"/>
<gene>
    <name evidence="2" type="ORF">ARB_07377</name>
</gene>
<dbReference type="EMBL" id="ABSU01000008">
    <property type="protein sequence ID" value="EFE33913.1"/>
    <property type="molecule type" value="Genomic_DNA"/>
</dbReference>
<evidence type="ECO:0000313" key="3">
    <source>
        <dbReference type="Proteomes" id="UP000008866"/>
    </source>
</evidence>
<protein>
    <submittedName>
        <fullName evidence="2">Uncharacterized protein</fullName>
    </submittedName>
</protein>
<dbReference type="KEGG" id="abe:ARB_07377"/>
<accession>D4AT13</accession>
<name>D4AT13_ARTBC</name>
<proteinExistence type="predicted"/>
<dbReference type="RefSeq" id="XP_003014816.1">
    <property type="nucleotide sequence ID" value="XM_003014770.1"/>
</dbReference>
<organism evidence="2 3">
    <name type="scientific">Arthroderma benhamiae (strain ATCC MYA-4681 / CBS 112371)</name>
    <name type="common">Trichophyton mentagrophytes</name>
    <dbReference type="NCBI Taxonomy" id="663331"/>
    <lineage>
        <taxon>Eukaryota</taxon>
        <taxon>Fungi</taxon>
        <taxon>Dikarya</taxon>
        <taxon>Ascomycota</taxon>
        <taxon>Pezizomycotina</taxon>
        <taxon>Eurotiomycetes</taxon>
        <taxon>Eurotiomycetidae</taxon>
        <taxon>Onygenales</taxon>
        <taxon>Arthrodermataceae</taxon>
        <taxon>Trichophyton</taxon>
    </lineage>
</organism>
<dbReference type="HOGENOM" id="CLU_2291015_0_0_1"/>
<sequence length="101" mass="12406">MKKLRNTESPQHMRKTITEGKGKRRSRRSRNFFLFYILRREAANFFTYKAQFLSWRAKEDALRVVIKDIEEDMAEGECDIIQFWHLWEQHAERDRTKAWLL</sequence>
<evidence type="ECO:0000256" key="1">
    <source>
        <dbReference type="SAM" id="MobiDB-lite"/>
    </source>
</evidence>
<evidence type="ECO:0000313" key="2">
    <source>
        <dbReference type="EMBL" id="EFE33913.1"/>
    </source>
</evidence>